<protein>
    <submittedName>
        <fullName evidence="2">Uncharacterized protein</fullName>
    </submittedName>
</protein>
<feature type="region of interest" description="Disordered" evidence="1">
    <location>
        <begin position="1"/>
        <end position="23"/>
    </location>
</feature>
<organism evidence="2 3">
    <name type="scientific">Arthrobacter gyeryongensis</name>
    <dbReference type="NCBI Taxonomy" id="1650592"/>
    <lineage>
        <taxon>Bacteria</taxon>
        <taxon>Bacillati</taxon>
        <taxon>Actinomycetota</taxon>
        <taxon>Actinomycetes</taxon>
        <taxon>Micrococcales</taxon>
        <taxon>Micrococcaceae</taxon>
        <taxon>Arthrobacter</taxon>
    </lineage>
</organism>
<accession>A0ABP9SRI6</accession>
<proteinExistence type="predicted"/>
<comment type="caution">
    <text evidence="2">The sequence shown here is derived from an EMBL/GenBank/DDBJ whole genome shotgun (WGS) entry which is preliminary data.</text>
</comment>
<reference evidence="3" key="1">
    <citation type="journal article" date="2019" name="Int. J. Syst. Evol. Microbiol.">
        <title>The Global Catalogue of Microorganisms (GCM) 10K type strain sequencing project: providing services to taxonomists for standard genome sequencing and annotation.</title>
        <authorList>
            <consortium name="The Broad Institute Genomics Platform"/>
            <consortium name="The Broad Institute Genome Sequencing Center for Infectious Disease"/>
            <person name="Wu L."/>
            <person name="Ma J."/>
        </authorList>
    </citation>
    <scope>NUCLEOTIDE SEQUENCE [LARGE SCALE GENOMIC DNA]</scope>
    <source>
        <strain evidence="3">JCM 18514</strain>
    </source>
</reference>
<sequence length="76" mass="7607">MATDGAAAPDGAATGEAEAASGAANNSMEALMNAKIAFFISDPLFCRSAETPPARALGSLEGRIQAVPSWPGSDIL</sequence>
<evidence type="ECO:0000256" key="1">
    <source>
        <dbReference type="SAM" id="MobiDB-lite"/>
    </source>
</evidence>
<dbReference type="Proteomes" id="UP001500200">
    <property type="component" value="Unassembled WGS sequence"/>
</dbReference>
<gene>
    <name evidence="2" type="ORF">GCM10023346_40400</name>
</gene>
<keyword evidence="3" id="KW-1185">Reference proteome</keyword>
<evidence type="ECO:0000313" key="2">
    <source>
        <dbReference type="EMBL" id="GAA5199800.1"/>
    </source>
</evidence>
<name>A0ABP9SRI6_9MICC</name>
<evidence type="ECO:0000313" key="3">
    <source>
        <dbReference type="Proteomes" id="UP001500200"/>
    </source>
</evidence>
<dbReference type="EMBL" id="BAABKK010000030">
    <property type="protein sequence ID" value="GAA5199800.1"/>
    <property type="molecule type" value="Genomic_DNA"/>
</dbReference>